<proteinExistence type="predicted"/>
<dbReference type="CDD" id="cd00303">
    <property type="entry name" value="retropepsin_like"/>
    <property type="match status" value="1"/>
</dbReference>
<evidence type="ECO:0000313" key="1">
    <source>
        <dbReference type="EMBL" id="GJT71439.1"/>
    </source>
</evidence>
<dbReference type="InterPro" id="IPR032567">
    <property type="entry name" value="RTL1-rel"/>
</dbReference>
<dbReference type="PANTHER" id="PTHR15503:SF45">
    <property type="entry name" value="RNA-DIRECTED DNA POLYMERASE HOMOLOG"/>
    <property type="match status" value="1"/>
</dbReference>
<keyword evidence="2" id="KW-1185">Reference proteome</keyword>
<protein>
    <recommendedName>
        <fullName evidence="3">Reverse transcriptase domain-containing protein</fullName>
    </recommendedName>
</protein>
<accession>A0ABQ5G770</accession>
<dbReference type="Pfam" id="PF08284">
    <property type="entry name" value="RVP_2"/>
    <property type="match status" value="1"/>
</dbReference>
<evidence type="ECO:0000313" key="2">
    <source>
        <dbReference type="Proteomes" id="UP001151760"/>
    </source>
</evidence>
<dbReference type="InterPro" id="IPR021109">
    <property type="entry name" value="Peptidase_aspartic_dom_sf"/>
</dbReference>
<dbReference type="Proteomes" id="UP001151760">
    <property type="component" value="Unassembled WGS sequence"/>
</dbReference>
<evidence type="ECO:0008006" key="3">
    <source>
        <dbReference type="Google" id="ProtNLM"/>
    </source>
</evidence>
<sequence>MTSTSEAPTITQASIRKLVADSVTAALEAQAATMANASNPTRNLRPTRTPVVKLVISKESQHVNISYLIVRKEKFVDLRLRWSLLEAYASTSHLETIGHLTKNCQNKKPATGSNQLPVTIICHAYGEKGHYTNQCRKTNINAQGRAYMLRDKNAHQDPNVVTGTFLLNQHLAKVLFDFGADRSFISISLASMLNILPMAVDTFYEIEMADGNLVSTNTVIKGCTLTFIMTKFTCDEKVVHIPINGETLNAFGGDSTTVITSTNILLSFIKSLKGSIVPEVDKFFHDSSTEKKSDEKRLEDIPGSSRIFRCVFSEDLPGLLPRSPSRVSKLLNPRSRPCISNTYRLAPSEMQASSNQL</sequence>
<dbReference type="Gene3D" id="2.40.70.10">
    <property type="entry name" value="Acid Proteases"/>
    <property type="match status" value="1"/>
</dbReference>
<gene>
    <name evidence="1" type="ORF">Tco_1030725</name>
</gene>
<name>A0ABQ5G770_9ASTR</name>
<dbReference type="EMBL" id="BQNB010018167">
    <property type="protein sequence ID" value="GJT71439.1"/>
    <property type="molecule type" value="Genomic_DNA"/>
</dbReference>
<organism evidence="1 2">
    <name type="scientific">Tanacetum coccineum</name>
    <dbReference type="NCBI Taxonomy" id="301880"/>
    <lineage>
        <taxon>Eukaryota</taxon>
        <taxon>Viridiplantae</taxon>
        <taxon>Streptophyta</taxon>
        <taxon>Embryophyta</taxon>
        <taxon>Tracheophyta</taxon>
        <taxon>Spermatophyta</taxon>
        <taxon>Magnoliopsida</taxon>
        <taxon>eudicotyledons</taxon>
        <taxon>Gunneridae</taxon>
        <taxon>Pentapetalae</taxon>
        <taxon>asterids</taxon>
        <taxon>campanulids</taxon>
        <taxon>Asterales</taxon>
        <taxon>Asteraceae</taxon>
        <taxon>Asteroideae</taxon>
        <taxon>Anthemideae</taxon>
        <taxon>Anthemidinae</taxon>
        <taxon>Tanacetum</taxon>
    </lineage>
</organism>
<reference evidence="1" key="1">
    <citation type="journal article" date="2022" name="Int. J. Mol. Sci.">
        <title>Draft Genome of Tanacetum Coccineum: Genomic Comparison of Closely Related Tanacetum-Family Plants.</title>
        <authorList>
            <person name="Yamashiro T."/>
            <person name="Shiraishi A."/>
            <person name="Nakayama K."/>
            <person name="Satake H."/>
        </authorList>
    </citation>
    <scope>NUCLEOTIDE SEQUENCE</scope>
</reference>
<reference evidence="1" key="2">
    <citation type="submission" date="2022-01" db="EMBL/GenBank/DDBJ databases">
        <authorList>
            <person name="Yamashiro T."/>
            <person name="Shiraishi A."/>
            <person name="Satake H."/>
            <person name="Nakayama K."/>
        </authorList>
    </citation>
    <scope>NUCLEOTIDE SEQUENCE</scope>
</reference>
<comment type="caution">
    <text evidence="1">The sequence shown here is derived from an EMBL/GenBank/DDBJ whole genome shotgun (WGS) entry which is preliminary data.</text>
</comment>
<dbReference type="PANTHER" id="PTHR15503">
    <property type="entry name" value="LDOC1 RELATED"/>
    <property type="match status" value="1"/>
</dbReference>